<dbReference type="PATRIC" id="fig|685782.3.peg.640"/>
<sequence length="79" mass="9344">MTEGLKVCRLKLKKRLIKCYRLVAVDTCCFIERILDETGLELKIVEKKQIGYFYLFELLCSFNFLIFRKKICGQMVSDP</sequence>
<reference evidence="2" key="1">
    <citation type="journal article" date="2011" name="PLoS Genet.">
        <title>Parallel evolution of a type IV secretion system in radiating lineages of the host-restricted bacterial pathogen Bartonella.</title>
        <authorList>
            <person name="Engel P."/>
            <person name="Salzburger W."/>
            <person name="Liesch M."/>
            <person name="Chang C.C."/>
            <person name="Maruyama S."/>
            <person name="Lanz C."/>
            <person name="Calteau A."/>
            <person name="Lajus A."/>
            <person name="Medigue C."/>
            <person name="Schuster S.C."/>
            <person name="Dehio C."/>
        </authorList>
    </citation>
    <scope>NUCLEOTIDE SEQUENCE</scope>
    <source>
        <strain evidence="2">ATCC BAA-1498</strain>
    </source>
</reference>
<evidence type="ECO:0000256" key="1">
    <source>
        <dbReference type="SAM" id="Phobius"/>
    </source>
</evidence>
<evidence type="ECO:0000313" key="3">
    <source>
        <dbReference type="EMBL" id="KEC56303.1"/>
    </source>
</evidence>
<keyword evidence="4" id="KW-1185">Reference proteome</keyword>
<evidence type="ECO:0000313" key="2">
    <source>
        <dbReference type="EMBL" id="CBI78236.1"/>
    </source>
</evidence>
<gene>
    <name evidence="2" type="ORF">BARRO_80100</name>
    <name evidence="3" type="ORF">O99_00620</name>
</gene>
<dbReference type="EMBL" id="FN645462">
    <property type="protein sequence ID" value="CBI78236.1"/>
    <property type="molecule type" value="Genomic_DNA"/>
</dbReference>
<dbReference type="AlphaFoldDB" id="E6YMZ8"/>
<evidence type="ECO:0000313" key="4">
    <source>
        <dbReference type="Proteomes" id="UP000027336"/>
    </source>
</evidence>
<protein>
    <submittedName>
        <fullName evidence="2">Uncharacterized protein</fullName>
    </submittedName>
</protein>
<dbReference type="HOGENOM" id="CLU_2598918_0_0_5"/>
<dbReference type="EMBL" id="AHPK01000005">
    <property type="protein sequence ID" value="KEC56303.1"/>
    <property type="molecule type" value="Genomic_DNA"/>
</dbReference>
<organism evidence="2">
    <name type="scientific">Bartonella rochalimae ATCC BAA-1498</name>
    <dbReference type="NCBI Taxonomy" id="685782"/>
    <lineage>
        <taxon>Bacteria</taxon>
        <taxon>Pseudomonadati</taxon>
        <taxon>Pseudomonadota</taxon>
        <taxon>Alphaproteobacteria</taxon>
        <taxon>Hyphomicrobiales</taxon>
        <taxon>Bartonellaceae</taxon>
        <taxon>Bartonella</taxon>
    </lineage>
</organism>
<keyword evidence="1" id="KW-0472">Membrane</keyword>
<dbReference type="RefSeq" id="WP_035006308.1">
    <property type="nucleotide sequence ID" value="NZ_KL407337.1"/>
</dbReference>
<dbReference type="Proteomes" id="UP000027336">
    <property type="component" value="Unassembled WGS sequence"/>
</dbReference>
<keyword evidence="1" id="KW-1133">Transmembrane helix</keyword>
<name>E6YMZ8_9HYPH</name>
<feature type="transmembrane region" description="Helical" evidence="1">
    <location>
        <begin position="50"/>
        <end position="67"/>
    </location>
</feature>
<keyword evidence="1" id="KW-0812">Transmembrane</keyword>
<proteinExistence type="predicted"/>
<accession>E6YMZ8</accession>
<reference evidence="3 4" key="2">
    <citation type="submission" date="2012-04" db="EMBL/GenBank/DDBJ databases">
        <title>The Genome Sequence of Bartonella rochalimae BMGH.</title>
        <authorList>
            <consortium name="The Broad Institute Genome Sequencing Platform"/>
            <consortium name="The Broad Institute Genome Sequencing Center for Infectious Disease"/>
            <person name="Feldgarden M."/>
            <person name="Kirby J."/>
            <person name="Kosoy M."/>
            <person name="Birtles R."/>
            <person name="Probert W.S."/>
            <person name="Chiaraviglio L."/>
            <person name="Walker B."/>
            <person name="Young S.K."/>
            <person name="Zeng Q."/>
            <person name="Gargeya S."/>
            <person name="Fitzgerald M."/>
            <person name="Haas B."/>
            <person name="Abouelleil A."/>
            <person name="Alvarado L."/>
            <person name="Arachchi H.M."/>
            <person name="Berlin A.M."/>
            <person name="Chapman S.B."/>
            <person name="Goldberg J."/>
            <person name="Griggs A."/>
            <person name="Gujja S."/>
            <person name="Hansen M."/>
            <person name="Howarth C."/>
            <person name="Imamovic A."/>
            <person name="Larimer J."/>
            <person name="McCowen C."/>
            <person name="Montmayeur A."/>
            <person name="Murphy C."/>
            <person name="Neiman D."/>
            <person name="Pearson M."/>
            <person name="Priest M."/>
            <person name="Roberts A."/>
            <person name="Saif S."/>
            <person name="Shea T."/>
            <person name="Sisk P."/>
            <person name="Sykes S."/>
            <person name="Wortman J."/>
            <person name="Nusbaum C."/>
            <person name="Birren B."/>
        </authorList>
    </citation>
    <scope>NUCLEOTIDE SEQUENCE [LARGE SCALE GENOMIC DNA]</scope>
    <source>
        <strain evidence="3 4">ATCC BAA-1498</strain>
    </source>
</reference>